<feature type="chain" id="PRO_5042853194" evidence="1">
    <location>
        <begin position="21"/>
        <end position="258"/>
    </location>
</feature>
<organism evidence="2 3">
    <name type="scientific">Polyplax serrata</name>
    <name type="common">Common mouse louse</name>
    <dbReference type="NCBI Taxonomy" id="468196"/>
    <lineage>
        <taxon>Eukaryota</taxon>
        <taxon>Metazoa</taxon>
        <taxon>Ecdysozoa</taxon>
        <taxon>Arthropoda</taxon>
        <taxon>Hexapoda</taxon>
        <taxon>Insecta</taxon>
        <taxon>Pterygota</taxon>
        <taxon>Neoptera</taxon>
        <taxon>Paraneoptera</taxon>
        <taxon>Psocodea</taxon>
        <taxon>Troctomorpha</taxon>
        <taxon>Phthiraptera</taxon>
        <taxon>Anoplura</taxon>
        <taxon>Polyplacidae</taxon>
        <taxon>Polyplax</taxon>
    </lineage>
</organism>
<feature type="signal peptide" evidence="1">
    <location>
        <begin position="1"/>
        <end position="20"/>
    </location>
</feature>
<evidence type="ECO:0000313" key="2">
    <source>
        <dbReference type="EMBL" id="KAK6639056.1"/>
    </source>
</evidence>
<proteinExistence type="predicted"/>
<dbReference type="EMBL" id="JAWJWE010000003">
    <property type="protein sequence ID" value="KAK6639056.1"/>
    <property type="molecule type" value="Genomic_DNA"/>
</dbReference>
<evidence type="ECO:0000256" key="1">
    <source>
        <dbReference type="SAM" id="SignalP"/>
    </source>
</evidence>
<sequence>MKIGQKKTVALLAVVCAATAYPLAKEGKSDQNSLDYQVGPLLNYHLQQLLLAQAQQSSQDSKSAIQPSQTQQYSVQPSQYSVQDQLQLQQQYQDQLQAQLALQLQAQLQQQDKAVQTSTEASQIGRLTVNPYQDAAAVYQQAALAHGASQYQQAPQFPAASLNQYRAAAQSQYEAAAAQITQSAAQDQQSPSTQQYQVPLPEQYSGVPTAQYTHQALQQYQMQKALQDPRKSLIGVAYSSAVDASKTQFSGYGIKYSF</sequence>
<protein>
    <submittedName>
        <fullName evidence="2">Uncharacterized protein</fullName>
    </submittedName>
</protein>
<accession>A0AAN8PCH3</accession>
<reference evidence="2 3" key="1">
    <citation type="submission" date="2023-10" db="EMBL/GenBank/DDBJ databases">
        <title>Genomes of two closely related lineages of the louse Polyplax serrata with different host specificities.</title>
        <authorList>
            <person name="Martinu J."/>
            <person name="Tarabai H."/>
            <person name="Stefka J."/>
            <person name="Hypsa V."/>
        </authorList>
    </citation>
    <scope>NUCLEOTIDE SEQUENCE [LARGE SCALE GENOMIC DNA]</scope>
    <source>
        <strain evidence="2">HR10_N</strain>
    </source>
</reference>
<dbReference type="AlphaFoldDB" id="A0AAN8PCH3"/>
<evidence type="ECO:0000313" key="3">
    <source>
        <dbReference type="Proteomes" id="UP001372834"/>
    </source>
</evidence>
<dbReference type="Proteomes" id="UP001372834">
    <property type="component" value="Unassembled WGS sequence"/>
</dbReference>
<keyword evidence="1" id="KW-0732">Signal</keyword>
<gene>
    <name evidence="2" type="ORF">RUM43_007326</name>
</gene>
<name>A0AAN8PCH3_POLSC</name>
<comment type="caution">
    <text evidence="2">The sequence shown here is derived from an EMBL/GenBank/DDBJ whole genome shotgun (WGS) entry which is preliminary data.</text>
</comment>